<dbReference type="RefSeq" id="WP_029626567.1">
    <property type="nucleotide sequence ID" value="NZ_AFSL01000041.1"/>
</dbReference>
<name>A0A1I1XML1_9BACT</name>
<accession>A0A1I1XML1</accession>
<dbReference type="STRING" id="385682.SAMN05444380_10697"/>
<dbReference type="Proteomes" id="UP000181976">
    <property type="component" value="Unassembled WGS sequence"/>
</dbReference>
<gene>
    <name evidence="3" type="ORF">SAMN05444380_10697</name>
</gene>
<dbReference type="Pfam" id="PF03571">
    <property type="entry name" value="Peptidase_M49"/>
    <property type="match status" value="1"/>
</dbReference>
<dbReference type="OrthoDB" id="9812747at2"/>
<dbReference type="GO" id="GO:0046872">
    <property type="term" value="F:metal ion binding"/>
    <property type="evidence" value="ECO:0007669"/>
    <property type="project" value="UniProtKB-KW"/>
</dbReference>
<evidence type="ECO:0000313" key="4">
    <source>
        <dbReference type="Proteomes" id="UP000181976"/>
    </source>
</evidence>
<dbReference type="InterPro" id="IPR039461">
    <property type="entry name" value="Peptidase_M49"/>
</dbReference>
<keyword evidence="4" id="KW-1185">Reference proteome</keyword>
<dbReference type="EMBL" id="FONA01000006">
    <property type="protein sequence ID" value="SFE08605.1"/>
    <property type="molecule type" value="Genomic_DNA"/>
</dbReference>
<organism evidence="3 4">
    <name type="scientific">Thermophagus xiamenensis</name>
    <dbReference type="NCBI Taxonomy" id="385682"/>
    <lineage>
        <taxon>Bacteria</taxon>
        <taxon>Pseudomonadati</taxon>
        <taxon>Bacteroidota</taxon>
        <taxon>Bacteroidia</taxon>
        <taxon>Marinilabiliales</taxon>
        <taxon>Marinilabiliaceae</taxon>
        <taxon>Thermophagus</taxon>
    </lineage>
</organism>
<dbReference type="PANTHER" id="PTHR23422:SF9">
    <property type="entry name" value="ZN-DEPENDENT HYDROLASE"/>
    <property type="match status" value="1"/>
</dbReference>
<sequence>MKNLSALFIVIVTMLGCQSRQNRLEPAIPNLKQRVDAYQTVQLKTDISGLSSAQKEMLSLLFEVANIMDELFWQQAWGDKNILLNNIKDNDLKRYVKINYGPWDRLNNNEPFIKGIGPKPAGARFYPEDMTKKEFQQLSNHNKGSLYTVIERNDQGKLVVIPYSQKWKKELTKASELLLEASELAESEGFKRYLKERAKALLTNDYYKSDLAWMEMKDNLIDFVVGPIETYEDGLMGAKAAFEAYLLIKDTVWSARLNHFAQFLPQLQKDLPVDDKYKTEMPGSDSDLNAYDVIYYAGDCNAGSKTIAINLPNDPDVQIKKGSRKLQLKNSMRAKFDQILVPISQLLIDPDQRQYIDFNAFFENTMFHEVAHGLGIKTTINGKGTVREALKETASAIEEGKADILGLYIITHLTEMGELDNKDLRTNYVTFMASIFRSVRFGAASAHGKANMIRFNYFLEKKAFTRNPQDGTYKVDFEKMKEAMQQLSKEILVLQGEGDYEKAKRMLDELGVITPQLKKDLDRINDANIPVDIVFEQGPKVIGL</sequence>
<dbReference type="GO" id="GO:0005737">
    <property type="term" value="C:cytoplasm"/>
    <property type="evidence" value="ECO:0007669"/>
    <property type="project" value="TreeGrafter"/>
</dbReference>
<dbReference type="Gene3D" id="3.30.540.30">
    <property type="match status" value="1"/>
</dbReference>
<dbReference type="PANTHER" id="PTHR23422">
    <property type="entry name" value="DIPEPTIDYL PEPTIDASE III-RELATED"/>
    <property type="match status" value="1"/>
</dbReference>
<dbReference type="AlphaFoldDB" id="A0A1I1XML1"/>
<evidence type="ECO:0000256" key="2">
    <source>
        <dbReference type="ARBA" id="ARBA00022801"/>
    </source>
</evidence>
<evidence type="ECO:0000313" key="3">
    <source>
        <dbReference type="EMBL" id="SFE08605.1"/>
    </source>
</evidence>
<dbReference type="eggNOG" id="COG0457">
    <property type="taxonomic scope" value="Bacteria"/>
</dbReference>
<evidence type="ECO:0000256" key="1">
    <source>
        <dbReference type="ARBA" id="ARBA00022723"/>
    </source>
</evidence>
<proteinExistence type="predicted"/>
<keyword evidence="1" id="KW-0479">Metal-binding</keyword>
<protein>
    <submittedName>
        <fullName evidence="3">Peptidase family M49</fullName>
    </submittedName>
</protein>
<dbReference type="PROSITE" id="PS51257">
    <property type="entry name" value="PROKAR_LIPOPROTEIN"/>
    <property type="match status" value="1"/>
</dbReference>
<reference evidence="3 4" key="1">
    <citation type="submission" date="2016-10" db="EMBL/GenBank/DDBJ databases">
        <authorList>
            <person name="de Groot N.N."/>
        </authorList>
    </citation>
    <scope>NUCLEOTIDE SEQUENCE [LARGE SCALE GENOMIC DNA]</scope>
    <source>
        <strain evidence="3 4">DSM 19012</strain>
    </source>
</reference>
<keyword evidence="2" id="KW-0378">Hydrolase</keyword>
<dbReference type="GO" id="GO:0008239">
    <property type="term" value="F:dipeptidyl-peptidase activity"/>
    <property type="evidence" value="ECO:0007669"/>
    <property type="project" value="TreeGrafter"/>
</dbReference>
<dbReference type="InParanoid" id="A0A1I1XML1"/>